<feature type="transmembrane region" description="Helical" evidence="4">
    <location>
        <begin position="12"/>
        <end position="34"/>
    </location>
</feature>
<evidence type="ECO:0000256" key="3">
    <source>
        <dbReference type="SAM" id="MobiDB-lite"/>
    </source>
</evidence>
<dbReference type="PANTHER" id="PTHR32309:SF13">
    <property type="entry name" value="FERRIC ENTEROBACTIN TRANSPORT PROTEIN FEPE"/>
    <property type="match status" value="1"/>
</dbReference>
<dbReference type="InterPro" id="IPR005702">
    <property type="entry name" value="Wzc-like_C"/>
</dbReference>
<dbReference type="InterPro" id="IPR050445">
    <property type="entry name" value="Bact_polysacc_biosynth/exp"/>
</dbReference>
<reference evidence="6 7" key="1">
    <citation type="submission" date="2020-03" db="EMBL/GenBank/DDBJ databases">
        <title>Genomic Encyclopedia of Type Strains, Phase III (KMG-III): the genomes of soil and plant-associated and newly described type strains.</title>
        <authorList>
            <person name="Whitman W."/>
        </authorList>
    </citation>
    <scope>NUCLEOTIDE SEQUENCE [LARGE SCALE GENOMIC DNA]</scope>
    <source>
        <strain evidence="6 7">CECT 4207</strain>
    </source>
</reference>
<dbReference type="CDD" id="cd05387">
    <property type="entry name" value="BY-kinase"/>
    <property type="match status" value="1"/>
</dbReference>
<sequence length="514" mass="53482">MSGNDLLSAVRSHWIGILAITVVSIGGSLGWYALQPKVYAAESTGIVVATGAENLGLSLAGDTLAKSKAKSYQSVGESIKVADRVVEKLSLKASAQDLAGTITLSVPLDSVEIRISARSSDPQTAQDVANAWVDALAAQVYELDKENAGSASEPVTKIVPLAKAGLPSAPVSPLLTATLGIGLAAGLLLGLGYALARNHFDRRIRAAAEIERLFGLAVVGTLPTDKRLSEKSSVLEDTAGSSKVPGGHAMAEALRELRTNLTFIDVDNPPRILLITSSLPSEGKSTVTSNLAATIAASGRDVIVVDADLRRPTVHKVFGLIPDVGVTDVLTGRATIDDVLQVWGPNPRLSLLTAGRIPPNPSELLGSRAMGQLLKDLSQRAIVLIDAPPLLPVTDAAVLSRVADGTLVVARAHKTTRDTLFRALSNLTRVRGRVLGVILNCVATKGQAGHNYGYYGDYGSVTDTHEPAVAAPQVPSRQISAISATDAAATAQTWRPPGHGKGRRSAPGRSPSAG</sequence>
<dbReference type="SUPFAM" id="SSF52540">
    <property type="entry name" value="P-loop containing nucleoside triphosphate hydrolases"/>
    <property type="match status" value="1"/>
</dbReference>
<protein>
    <submittedName>
        <fullName evidence="6">Capsular exopolysaccharide synthesis family protein</fullName>
    </submittedName>
</protein>
<dbReference type="Gene3D" id="3.40.50.300">
    <property type="entry name" value="P-loop containing nucleotide triphosphate hydrolases"/>
    <property type="match status" value="1"/>
</dbReference>
<keyword evidence="2" id="KW-0067">ATP-binding</keyword>
<organism evidence="6 7">
    <name type="scientific">Paenarthrobacter ilicis</name>
    <dbReference type="NCBI Taxonomy" id="43665"/>
    <lineage>
        <taxon>Bacteria</taxon>
        <taxon>Bacillati</taxon>
        <taxon>Actinomycetota</taxon>
        <taxon>Actinomycetes</taxon>
        <taxon>Micrococcales</taxon>
        <taxon>Micrococcaceae</taxon>
        <taxon>Paenarthrobacter</taxon>
    </lineage>
</organism>
<gene>
    <name evidence="6" type="ORF">FHR86_002957</name>
</gene>
<keyword evidence="4" id="KW-1133">Transmembrane helix</keyword>
<comment type="caution">
    <text evidence="6">The sequence shown here is derived from an EMBL/GenBank/DDBJ whole genome shotgun (WGS) entry which is preliminary data.</text>
</comment>
<evidence type="ECO:0000313" key="7">
    <source>
        <dbReference type="Proteomes" id="UP000802392"/>
    </source>
</evidence>
<feature type="transmembrane region" description="Helical" evidence="4">
    <location>
        <begin position="174"/>
        <end position="196"/>
    </location>
</feature>
<keyword evidence="7" id="KW-1185">Reference proteome</keyword>
<keyword evidence="4" id="KW-0472">Membrane</keyword>
<keyword evidence="1" id="KW-0547">Nucleotide-binding</keyword>
<feature type="compositionally biased region" description="Low complexity" evidence="3">
    <location>
        <begin position="478"/>
        <end position="492"/>
    </location>
</feature>
<dbReference type="InterPro" id="IPR002586">
    <property type="entry name" value="CobQ/CobB/MinD/ParA_Nub-bd_dom"/>
</dbReference>
<dbReference type="Pfam" id="PF01656">
    <property type="entry name" value="CbiA"/>
    <property type="match status" value="1"/>
</dbReference>
<feature type="domain" description="CobQ/CobB/MinD/ParA nucleotide binding" evidence="5">
    <location>
        <begin position="282"/>
        <end position="443"/>
    </location>
</feature>
<keyword evidence="4" id="KW-0812">Transmembrane</keyword>
<evidence type="ECO:0000256" key="2">
    <source>
        <dbReference type="ARBA" id="ARBA00022840"/>
    </source>
</evidence>
<dbReference type="InterPro" id="IPR027417">
    <property type="entry name" value="P-loop_NTPase"/>
</dbReference>
<evidence type="ECO:0000256" key="1">
    <source>
        <dbReference type="ARBA" id="ARBA00022741"/>
    </source>
</evidence>
<accession>A0ABX0TME5</accession>
<feature type="region of interest" description="Disordered" evidence="3">
    <location>
        <begin position="473"/>
        <end position="514"/>
    </location>
</feature>
<evidence type="ECO:0000259" key="5">
    <source>
        <dbReference type="Pfam" id="PF01656"/>
    </source>
</evidence>
<dbReference type="Proteomes" id="UP000802392">
    <property type="component" value="Unassembled WGS sequence"/>
</dbReference>
<dbReference type="NCBIfam" id="TIGR01007">
    <property type="entry name" value="eps_fam"/>
    <property type="match status" value="1"/>
</dbReference>
<name>A0ABX0TME5_9MICC</name>
<dbReference type="RefSeq" id="WP_167268013.1">
    <property type="nucleotide sequence ID" value="NZ_BAAAVO010000009.1"/>
</dbReference>
<dbReference type="PANTHER" id="PTHR32309">
    <property type="entry name" value="TYROSINE-PROTEIN KINASE"/>
    <property type="match status" value="1"/>
</dbReference>
<evidence type="ECO:0000313" key="6">
    <source>
        <dbReference type="EMBL" id="NIJ02613.1"/>
    </source>
</evidence>
<dbReference type="EMBL" id="JAAOZD010000006">
    <property type="protein sequence ID" value="NIJ02613.1"/>
    <property type="molecule type" value="Genomic_DNA"/>
</dbReference>
<evidence type="ECO:0000256" key="4">
    <source>
        <dbReference type="SAM" id="Phobius"/>
    </source>
</evidence>
<proteinExistence type="predicted"/>